<evidence type="ECO:0000313" key="2">
    <source>
        <dbReference type="EMBL" id="QCO19999.1"/>
    </source>
</evidence>
<dbReference type="Pfam" id="PF02348">
    <property type="entry name" value="CTP_transf_3"/>
    <property type="match status" value="1"/>
</dbReference>
<organism evidence="2 3">
    <name type="scientific">Azospirillum brasilense</name>
    <dbReference type="NCBI Taxonomy" id="192"/>
    <lineage>
        <taxon>Bacteria</taxon>
        <taxon>Pseudomonadati</taxon>
        <taxon>Pseudomonadota</taxon>
        <taxon>Alphaproteobacteria</taxon>
        <taxon>Rhodospirillales</taxon>
        <taxon>Azospirillaceae</taxon>
        <taxon>Azospirillum</taxon>
    </lineage>
</organism>
<keyword evidence="2" id="KW-0167">Capsid protein</keyword>
<dbReference type="InterPro" id="IPR029044">
    <property type="entry name" value="Nucleotide-diphossugar_trans"/>
</dbReference>
<geneLocation type="plasmid" evidence="2">
    <name>p5</name>
</geneLocation>
<accession>A0A4D8RL10</accession>
<dbReference type="Gene3D" id="3.90.550.10">
    <property type="entry name" value="Spore Coat Polysaccharide Biosynthesis Protein SpsA, Chain A"/>
    <property type="match status" value="1"/>
</dbReference>
<feature type="region of interest" description="Disordered" evidence="1">
    <location>
        <begin position="1"/>
        <end position="26"/>
    </location>
</feature>
<dbReference type="PANTHER" id="PTHR42866:SF1">
    <property type="entry name" value="SPORE COAT POLYSACCHARIDE BIOSYNTHESIS PROTEIN SPSF"/>
    <property type="match status" value="1"/>
</dbReference>
<evidence type="ECO:0000256" key="1">
    <source>
        <dbReference type="SAM" id="MobiDB-lite"/>
    </source>
</evidence>
<dbReference type="SUPFAM" id="SSF53448">
    <property type="entry name" value="Nucleotide-diphospho-sugar transferases"/>
    <property type="match status" value="1"/>
</dbReference>
<dbReference type="AlphaFoldDB" id="A0A4D8RL10"/>
<name>A0A4D8RL10_AZOBR</name>
<dbReference type="Proteomes" id="UP000298693">
    <property type="component" value="Plasmid p5"/>
</dbReference>
<evidence type="ECO:0000313" key="3">
    <source>
        <dbReference type="Proteomes" id="UP000298693"/>
    </source>
</evidence>
<dbReference type="GO" id="GO:0005829">
    <property type="term" value="C:cytosol"/>
    <property type="evidence" value="ECO:0007669"/>
    <property type="project" value="TreeGrafter"/>
</dbReference>
<sequence>MGQIGFTGIASPRKDRIRPRQPAGTYDPDCFPTAELPAFAWEEAEFPVMRVQAVVQARMTSSRLPGKVLRPLDGKPMLLFLLERIARCSTLSGVVVATSEQREDDAVAEECRKAGVSCFRGDLFDVAARFAGALGRYPADAFVRVNADSPLLDPALIDQGVALYRSADADLVSNVFPRSFPPGQSVEVIRTDTFLTALDDMSNDVREHVTLHFYRNASRFRIRNFTALRPYRGLHMAVDTEADWGRFSSCVAAMERPHWHYGLEELATLWPGARAGEAS</sequence>
<reference evidence="2 3" key="1">
    <citation type="submission" date="2018-09" db="EMBL/GenBank/DDBJ databases">
        <title>Whole genome based analysis of evolution and adaptive divergence in Indian and Brazilian strains of Azospirillum brasilense.</title>
        <authorList>
            <person name="Singh C."/>
            <person name="Tripathi A.K."/>
        </authorList>
    </citation>
    <scope>NUCLEOTIDE SEQUENCE [LARGE SCALE GENOMIC DNA]</scope>
    <source>
        <strain evidence="2 3">MTCC4039</strain>
        <plasmid evidence="2 3">p5</plasmid>
    </source>
</reference>
<keyword evidence="2" id="KW-0946">Virion</keyword>
<dbReference type="PANTHER" id="PTHR42866">
    <property type="entry name" value="3-DEOXY-MANNO-OCTULOSONATE CYTIDYLYLTRANSFERASE"/>
    <property type="match status" value="1"/>
</dbReference>
<dbReference type="InterPro" id="IPR003329">
    <property type="entry name" value="Cytidylyl_trans"/>
</dbReference>
<gene>
    <name evidence="2" type="ORF">D3869_32715</name>
</gene>
<protein>
    <submittedName>
        <fullName evidence="2">Spore coat protein</fullName>
    </submittedName>
</protein>
<keyword evidence="2" id="KW-0614">Plasmid</keyword>
<dbReference type="EMBL" id="CP032350">
    <property type="protein sequence ID" value="QCO19999.1"/>
    <property type="molecule type" value="Genomic_DNA"/>
</dbReference>
<proteinExistence type="predicted"/>